<gene>
    <name evidence="4" type="primary">TTC28</name>
    <name evidence="4" type="ORF">BLAG_LOCUS24258</name>
</gene>
<reference evidence="4" key="1">
    <citation type="submission" date="2022-01" db="EMBL/GenBank/DDBJ databases">
        <authorList>
            <person name="Braso-Vives M."/>
        </authorList>
    </citation>
    <scope>NUCLEOTIDE SEQUENCE</scope>
</reference>
<feature type="repeat" description="TPR" evidence="1">
    <location>
        <begin position="977"/>
        <end position="1010"/>
    </location>
</feature>
<organism evidence="4 5">
    <name type="scientific">Branchiostoma lanceolatum</name>
    <name type="common">Common lancelet</name>
    <name type="synonym">Amphioxus lanceolatum</name>
    <dbReference type="NCBI Taxonomy" id="7740"/>
    <lineage>
        <taxon>Eukaryota</taxon>
        <taxon>Metazoa</taxon>
        <taxon>Chordata</taxon>
        <taxon>Cephalochordata</taxon>
        <taxon>Leptocardii</taxon>
        <taxon>Amphioxiformes</taxon>
        <taxon>Branchiostomatidae</taxon>
        <taxon>Branchiostoma</taxon>
    </lineage>
</organism>
<evidence type="ECO:0000256" key="1">
    <source>
        <dbReference type="PROSITE-ProRule" id="PRU00339"/>
    </source>
</evidence>
<dbReference type="Pfam" id="PF03445">
    <property type="entry name" value="DUF294"/>
    <property type="match status" value="1"/>
</dbReference>
<evidence type="ECO:0000259" key="3">
    <source>
        <dbReference type="Pfam" id="PF03445"/>
    </source>
</evidence>
<dbReference type="PANTHER" id="PTHR19959:SF119">
    <property type="entry name" value="FUNGAL LIPASE-LIKE DOMAIN-CONTAINING PROTEIN"/>
    <property type="match status" value="1"/>
</dbReference>
<dbReference type="PROSITE" id="PS50005">
    <property type="entry name" value="TPR"/>
    <property type="match status" value="8"/>
</dbReference>
<dbReference type="InterPro" id="IPR011990">
    <property type="entry name" value="TPR-like_helical_dom_sf"/>
</dbReference>
<dbReference type="Pfam" id="PF13424">
    <property type="entry name" value="TPR_12"/>
    <property type="match status" value="7"/>
</dbReference>
<dbReference type="OrthoDB" id="5986190at2759"/>
<feature type="compositionally biased region" description="Basic and acidic residues" evidence="2">
    <location>
        <begin position="1602"/>
        <end position="1614"/>
    </location>
</feature>
<keyword evidence="5" id="KW-1185">Reference proteome</keyword>
<feature type="repeat" description="TPR" evidence="1">
    <location>
        <begin position="795"/>
        <end position="828"/>
    </location>
</feature>
<evidence type="ECO:0000313" key="4">
    <source>
        <dbReference type="EMBL" id="CAH1272675.1"/>
    </source>
</evidence>
<evidence type="ECO:0000256" key="2">
    <source>
        <dbReference type="SAM" id="MobiDB-lite"/>
    </source>
</evidence>
<keyword evidence="1" id="KW-0802">TPR repeat</keyword>
<proteinExistence type="predicted"/>
<dbReference type="InterPro" id="IPR005105">
    <property type="entry name" value="GlnD_Uridyltrans_N"/>
</dbReference>
<dbReference type="PANTHER" id="PTHR19959">
    <property type="entry name" value="KINESIN LIGHT CHAIN"/>
    <property type="match status" value="1"/>
</dbReference>
<dbReference type="SMART" id="SM00028">
    <property type="entry name" value="TPR"/>
    <property type="match status" value="19"/>
</dbReference>
<accession>A0A8K0ADY0</accession>
<feature type="repeat" description="TPR" evidence="1">
    <location>
        <begin position="933"/>
        <end position="966"/>
    </location>
</feature>
<dbReference type="Proteomes" id="UP000838412">
    <property type="component" value="Chromosome 8"/>
</dbReference>
<name>A0A8K0ADY0_BRALA</name>
<feature type="repeat" description="TPR" evidence="1">
    <location>
        <begin position="1114"/>
        <end position="1147"/>
    </location>
</feature>
<dbReference type="InterPro" id="IPR019734">
    <property type="entry name" value="TPR_rpt"/>
</dbReference>
<feature type="repeat" description="TPR" evidence="1">
    <location>
        <begin position="751"/>
        <end position="784"/>
    </location>
</feature>
<protein>
    <submittedName>
        <fullName evidence="4">TTC28 protein</fullName>
    </submittedName>
</protein>
<evidence type="ECO:0000313" key="5">
    <source>
        <dbReference type="Proteomes" id="UP000838412"/>
    </source>
</evidence>
<feature type="domain" description="Protein-PII uridylyltransferase N-terminal" evidence="3">
    <location>
        <begin position="209"/>
        <end position="291"/>
    </location>
</feature>
<feature type="repeat" description="TPR" evidence="1">
    <location>
        <begin position="1158"/>
        <end position="1191"/>
    </location>
</feature>
<feature type="repeat" description="TPR" evidence="1">
    <location>
        <begin position="890"/>
        <end position="923"/>
    </location>
</feature>
<dbReference type="Pfam" id="PF13374">
    <property type="entry name" value="TPR_10"/>
    <property type="match status" value="4"/>
</dbReference>
<sequence length="1623" mass="182627">MENTSSMAAVLRVADAIAELDIKRNEGDDMEVVERGYPRTLREEKSRPYAELHLAGDSALQDGDLKSLDAAEKHFASALKQVHDRESPRLEEEEECLRKLGTVYVRRGTQTKDGRDFAKATALFNAAMARGGDEHLLIDSIKEAERLFLYHTVGIDCKPSPYETDIEHKDRLEEYRNEVKARLEAIHNENNPYQYDEDDLVVKEVEMKRAESVRDLFTEISRQRKDLFKDLVEECIKTIGPPPCQYAMVGLGSQATELVTPYSDLEFAILIEENQDTPENKEYFLNLTCYLYLKIINLGETILPAVGIKSLNDFHSEDPADSWFYDSVTPRGFAFDGAMPWASKTPFGREKTENKSAVSLIQTPAGMAKFQRHDIALAHGYHLSNVLRYVSHLTGDQTLVDDYMARVIQELETFNQQYKTTLAVRFARVSLSRTIQEHWRTPNGELLDVKTGIYRFPSVAIVNLGLLWGVYTARVWDIIKAMEEAGLISKDNSHHLQVLVSISGELRLRTYLELGGQKENLSGLSAMRKQQDTTDEMLVKSVFYMPDQKMLFRYYYTALPLGVTVSATAEHVLPLIGCKTFYDASSGVKADMCTKLLKFREVISHVKGGLREMEKENNFETREFGAEENLRLKSYLLGLRADSHRQLGDEREAVSCWEEQLKVQQQLYLGNFWKSVRDNEKALAFCEQALKMYQELYGLTTPHLETAKTLTDMGVVWEHFEDNFKAISFYKEALKMKKEIIGNNKEHPDIARVLGNLGSAYRKTGEYTKSLQCCERALEIFKSIHGEDKAHTSIAETLDNLARVYACLGDYKKSIQLYEDALDMERTIHGADKTREGDKVSHPDIAGVLDNLGHIWHAVGDNKKALVFFEQSLQMKRDLYGPTTPHLCSAKTLANMAKVLEKSGDKHKAISLYKEALKMKEEILKNKEHPDIVCLLDKLGSACRKVEEYPTSIQYYERALETNKNTHGQDTAHPSIAESLSNLAAVHQDFGDHTKAIQLYEEALNMRKVIHSGKETHGGDEACHPDIAHVLKNLGHLWLDVGDNEKACAFSEQALKMCQELYGPTTPHLDTALALSSIGAALEKSGEDHKAICEEATQMMVDVLEDNKEYLDISSFLCNFGKGFRMLGKYQKALQCCERALEMQKDIHGQDAVHPSIAKSLREVAAVYEALGNYTKAIQLYEDALNMAKVIHGANKAHSDIAGGLNNLGRLCCMNDNEKARILYEQALKMCKELYGRSTPHNDTVTSLFGMGVVSVRSGDFFRAINFYEEALKMVEGLRILNNKTDHPDIAMVLGNLALAYHKAGECTKSLQYCERTLEMIERIQGEEALHPNIAASLKNLEVVYEDLGDHTKAAQLYEDALHKSKAIHGGNGAHGADEACHPEIAGILSHLGCLWYNVGDIEKARPFWEQALKMYQELYGPTIPSHSTALALNNMGAVSVKSGENFMAISFYEEALKMMEEVLVGSEEHPHIALVLGNLGLAYHKAGENTKSRKYCERALRMIAGIGRENAADPAIATTLGEVAEVYEGLKDYAKVIQLYEDALDRVKTIHGTNKTHPAILKLLNNLETVRNKVGDQEKARSYHDQTRALKTAIGEEETPRDDTKSTDHRESRTLTLRESIM</sequence>
<feature type="repeat" description="TPR" evidence="1">
    <location>
        <begin position="846"/>
        <end position="879"/>
    </location>
</feature>
<dbReference type="SUPFAM" id="SSF48452">
    <property type="entry name" value="TPR-like"/>
    <property type="match status" value="4"/>
</dbReference>
<feature type="region of interest" description="Disordered" evidence="2">
    <location>
        <begin position="1592"/>
        <end position="1623"/>
    </location>
</feature>
<dbReference type="SUPFAM" id="SSF81901">
    <property type="entry name" value="HCP-like"/>
    <property type="match status" value="1"/>
</dbReference>
<dbReference type="EMBL" id="OV696693">
    <property type="protein sequence ID" value="CAH1272675.1"/>
    <property type="molecule type" value="Genomic_DNA"/>
</dbReference>
<dbReference type="GO" id="GO:0008773">
    <property type="term" value="F:[protein-PII] uridylyltransferase activity"/>
    <property type="evidence" value="ECO:0007669"/>
    <property type="project" value="InterPro"/>
</dbReference>
<dbReference type="Gene3D" id="1.25.40.10">
    <property type="entry name" value="Tetratricopeptide repeat domain"/>
    <property type="match status" value="6"/>
</dbReference>